<keyword evidence="2" id="KW-0548">Nucleotidyltransferase</keyword>
<organism evidence="2">
    <name type="scientific">uncultured marine RNA virus</name>
    <dbReference type="NCBI Taxonomy" id="375198"/>
    <lineage>
        <taxon>Viruses</taxon>
        <taxon>environmental samples</taxon>
    </lineage>
</organism>
<gene>
    <name evidence="2" type="primary">RdRp</name>
</gene>
<sequence length="161" mass="18125">GHGKNHSSLSKWDQRLPPHMFGATFELLIQVAMRCGYSQDDLDVMRMMVAECAYPMLNLNGDLVQTQGVMPSGVALTVIKNGLDNSISQRCHFFRDAQVYRDGELIQASDPRVYFSDYVRSANYGDDFMAGVSERVVGFDHLTYRDFLAEGGMILTMPEKE</sequence>
<accession>A0A059SW82</accession>
<proteinExistence type="predicted"/>
<evidence type="ECO:0000259" key="1">
    <source>
        <dbReference type="Pfam" id="PF00680"/>
    </source>
</evidence>
<protein>
    <submittedName>
        <fullName evidence="2">RNA-dependent RNA polymerase</fullName>
        <ecNumber evidence="2">2.7.7.48</ecNumber>
    </submittedName>
</protein>
<feature type="non-terminal residue" evidence="2">
    <location>
        <position position="1"/>
    </location>
</feature>
<dbReference type="EC" id="2.7.7.48" evidence="2"/>
<dbReference type="GO" id="GO:0003968">
    <property type="term" value="F:RNA-directed RNA polymerase activity"/>
    <property type="evidence" value="ECO:0007669"/>
    <property type="project" value="UniProtKB-KW"/>
</dbReference>
<feature type="non-terminal residue" evidence="2">
    <location>
        <position position="161"/>
    </location>
</feature>
<feature type="domain" description="RNA-directed RNA polymerase C-terminal" evidence="1">
    <location>
        <begin position="10"/>
        <end position="160"/>
    </location>
</feature>
<reference evidence="2" key="1">
    <citation type="submission" date="2013-02" db="EMBL/GenBank/DDBJ databases">
        <title>Characterization of RNA viruses in a tropical embayment using metagenomics and targeted PCR.</title>
        <authorList>
            <person name="Culley A.I."/>
            <person name="Mueller J.A."/>
            <person name="Belcaid M."/>
            <person name="Wood-Charlson E.M."/>
            <person name="Poisson G."/>
            <person name="Steward G.F."/>
        </authorList>
    </citation>
    <scope>NUCLEOTIDE SEQUENCE</scope>
    <source>
        <strain evidence="2">Sc1Fr18020213R</strain>
    </source>
</reference>
<dbReference type="SUPFAM" id="SSF56672">
    <property type="entry name" value="DNA/RNA polymerases"/>
    <property type="match status" value="1"/>
</dbReference>
<dbReference type="GO" id="GO:0003723">
    <property type="term" value="F:RNA binding"/>
    <property type="evidence" value="ECO:0007669"/>
    <property type="project" value="InterPro"/>
</dbReference>
<dbReference type="InterPro" id="IPR001205">
    <property type="entry name" value="RNA-dir_pol_C"/>
</dbReference>
<name>A0A059SW82_9VIRU</name>
<dbReference type="Gene3D" id="3.30.70.270">
    <property type="match status" value="1"/>
</dbReference>
<dbReference type="GO" id="GO:0006351">
    <property type="term" value="P:DNA-templated transcription"/>
    <property type="evidence" value="ECO:0007669"/>
    <property type="project" value="InterPro"/>
</dbReference>
<dbReference type="InterPro" id="IPR043502">
    <property type="entry name" value="DNA/RNA_pol_sf"/>
</dbReference>
<evidence type="ECO:0000313" key="2">
    <source>
        <dbReference type="EMBL" id="AHE37871.1"/>
    </source>
</evidence>
<dbReference type="Pfam" id="PF00680">
    <property type="entry name" value="RdRP_1"/>
    <property type="match status" value="1"/>
</dbReference>
<keyword evidence="2" id="KW-0696">RNA-directed RNA polymerase</keyword>
<keyword evidence="2" id="KW-0808">Transferase</keyword>
<dbReference type="EMBL" id="KC621011">
    <property type="protein sequence ID" value="AHE37871.1"/>
    <property type="molecule type" value="Genomic_RNA"/>
</dbReference>
<dbReference type="InterPro" id="IPR043128">
    <property type="entry name" value="Rev_trsase/Diguanyl_cyclase"/>
</dbReference>